<dbReference type="SMART" id="SM00867">
    <property type="entry name" value="YceI"/>
    <property type="match status" value="1"/>
</dbReference>
<reference evidence="3" key="1">
    <citation type="submission" date="2022-10" db="EMBL/GenBank/DDBJ databases">
        <title>Chitinophaga sp. nov., isolated from soil.</title>
        <authorList>
            <person name="Jeon C.O."/>
        </authorList>
    </citation>
    <scope>NUCLEOTIDE SEQUENCE</scope>
    <source>
        <strain evidence="3">R8</strain>
    </source>
</reference>
<feature type="signal peptide" evidence="1">
    <location>
        <begin position="1"/>
        <end position="23"/>
    </location>
</feature>
<dbReference type="PANTHER" id="PTHR34406:SF1">
    <property type="entry name" value="PROTEIN YCEI"/>
    <property type="match status" value="1"/>
</dbReference>
<gene>
    <name evidence="3" type="ORF">MKQ68_19275</name>
</gene>
<evidence type="ECO:0000313" key="4">
    <source>
        <dbReference type="Proteomes" id="UP001162741"/>
    </source>
</evidence>
<feature type="chain" id="PRO_5046250743" evidence="1">
    <location>
        <begin position="24"/>
        <end position="177"/>
    </location>
</feature>
<evidence type="ECO:0000256" key="1">
    <source>
        <dbReference type="SAM" id="SignalP"/>
    </source>
</evidence>
<dbReference type="RefSeq" id="WP_264280526.1">
    <property type="nucleotide sequence ID" value="NZ_CP107006.1"/>
</dbReference>
<dbReference type="SUPFAM" id="SSF101874">
    <property type="entry name" value="YceI-like"/>
    <property type="match status" value="1"/>
</dbReference>
<name>A0ABY6J1J4_9BACT</name>
<dbReference type="InterPro" id="IPR007372">
    <property type="entry name" value="Lipid/polyisoprenoid-bd_YceI"/>
</dbReference>
<sequence>MKRLFYALALVIAVAASAFKPVAGIDWKIAGGYSIKFSAGEAAGIFKELKGTISFDESNLNASKFNVTIPVASINTGNALMNKHAKGTDWFDAGKYPNITFTSSKIVKAGAGYQAQGTLEMHGVKKAVNLPFTFKKAGNGGVFTGTFTVNRNDFRIGEAGGDVSNEIKLEVTVPVTK</sequence>
<dbReference type="Gene3D" id="2.40.128.110">
    <property type="entry name" value="Lipid/polyisoprenoid-binding, YceI-like"/>
    <property type="match status" value="1"/>
</dbReference>
<dbReference type="PANTHER" id="PTHR34406">
    <property type="entry name" value="PROTEIN YCEI"/>
    <property type="match status" value="1"/>
</dbReference>
<keyword evidence="4" id="KW-1185">Reference proteome</keyword>
<dbReference type="InterPro" id="IPR036761">
    <property type="entry name" value="TTHA0802/YceI-like_sf"/>
</dbReference>
<proteinExistence type="predicted"/>
<feature type="domain" description="Lipid/polyisoprenoid-binding YceI-like" evidence="2">
    <location>
        <begin position="26"/>
        <end position="176"/>
    </location>
</feature>
<evidence type="ECO:0000259" key="2">
    <source>
        <dbReference type="SMART" id="SM00867"/>
    </source>
</evidence>
<dbReference type="Pfam" id="PF04264">
    <property type="entry name" value="YceI"/>
    <property type="match status" value="1"/>
</dbReference>
<keyword evidence="1" id="KW-0732">Signal</keyword>
<organism evidence="3 4">
    <name type="scientific">Chitinophaga horti</name>
    <dbReference type="NCBI Taxonomy" id="2920382"/>
    <lineage>
        <taxon>Bacteria</taxon>
        <taxon>Pseudomonadati</taxon>
        <taxon>Bacteroidota</taxon>
        <taxon>Chitinophagia</taxon>
        <taxon>Chitinophagales</taxon>
        <taxon>Chitinophagaceae</taxon>
        <taxon>Chitinophaga</taxon>
    </lineage>
</organism>
<dbReference type="EMBL" id="CP107006">
    <property type="protein sequence ID" value="UYQ92231.1"/>
    <property type="molecule type" value="Genomic_DNA"/>
</dbReference>
<protein>
    <submittedName>
        <fullName evidence="3">YceI family protein</fullName>
    </submittedName>
</protein>
<accession>A0ABY6J1J4</accession>
<evidence type="ECO:0000313" key="3">
    <source>
        <dbReference type="EMBL" id="UYQ92231.1"/>
    </source>
</evidence>
<dbReference type="Proteomes" id="UP001162741">
    <property type="component" value="Chromosome"/>
</dbReference>